<dbReference type="OrthoDB" id="286734at2759"/>
<evidence type="ECO:0000256" key="2">
    <source>
        <dbReference type="ARBA" id="ARBA00022679"/>
    </source>
</evidence>
<sequence>MAGRFYTFANRSVCQFTALGFAVLYRKAFCPQKVSSEIRHVVALTIGFGLCYFCFGYQISHLLLQSTLSYLIMNYVSPHIMHRPLMITTQKVISLAFSLHDGLCQSEEKMTSEQRRRAVRHIPTVLDFFSYIFHFQALMCGPLVFYNDYIEGKGYVKNFSPTVVVVRKLVVSIFCALFLITIVPFSPITYLQDPKFQNYTPWYTKLLYLLRATSVVRSKYYHAWLLGNLKHFM</sequence>
<evidence type="ECO:0000256" key="5">
    <source>
        <dbReference type="ARBA" id="ARBA00023136"/>
    </source>
</evidence>
<evidence type="ECO:0000256" key="6">
    <source>
        <dbReference type="ARBA" id="ARBA00023315"/>
    </source>
</evidence>
<keyword evidence="2 8" id="KW-0808">Transferase</keyword>
<reference evidence="8 9" key="1">
    <citation type="journal article" date="2019" name="Sci. Rep.">
        <title>Orb-weaving spider Araneus ventricosus genome elucidates the spidroin gene catalogue.</title>
        <authorList>
            <person name="Kono N."/>
            <person name="Nakamura H."/>
            <person name="Ohtoshi R."/>
            <person name="Moran D.A.P."/>
            <person name="Shinohara A."/>
            <person name="Yoshida Y."/>
            <person name="Fujiwara M."/>
            <person name="Mori M."/>
            <person name="Tomita M."/>
            <person name="Arakawa K."/>
        </authorList>
    </citation>
    <scope>NUCLEOTIDE SEQUENCE [LARGE SCALE GENOMIC DNA]</scope>
</reference>
<dbReference type="GO" id="GO:0030258">
    <property type="term" value="P:lipid modification"/>
    <property type="evidence" value="ECO:0007669"/>
    <property type="project" value="TreeGrafter"/>
</dbReference>
<feature type="transmembrane region" description="Helical" evidence="7">
    <location>
        <begin position="38"/>
        <end position="64"/>
    </location>
</feature>
<evidence type="ECO:0000313" key="9">
    <source>
        <dbReference type="Proteomes" id="UP000499080"/>
    </source>
</evidence>
<accession>A0A4Y2R5T0</accession>
<dbReference type="GO" id="GO:0016746">
    <property type="term" value="F:acyltransferase activity"/>
    <property type="evidence" value="ECO:0007669"/>
    <property type="project" value="UniProtKB-KW"/>
</dbReference>
<dbReference type="InterPro" id="IPR049941">
    <property type="entry name" value="LPLAT_7/PORCN-like"/>
</dbReference>
<evidence type="ECO:0000313" key="8">
    <source>
        <dbReference type="EMBL" id="GBN71082.1"/>
    </source>
</evidence>
<keyword evidence="5 7" id="KW-0472">Membrane</keyword>
<dbReference type="PANTHER" id="PTHR13906:SF4">
    <property type="entry name" value="LYSOPHOSPHOLIPID ACYLTRANSFERASE 6"/>
    <property type="match status" value="1"/>
</dbReference>
<dbReference type="PANTHER" id="PTHR13906">
    <property type="entry name" value="PORCUPINE"/>
    <property type="match status" value="1"/>
</dbReference>
<evidence type="ECO:0000256" key="4">
    <source>
        <dbReference type="ARBA" id="ARBA00022989"/>
    </source>
</evidence>
<dbReference type="GO" id="GO:0016020">
    <property type="term" value="C:membrane"/>
    <property type="evidence" value="ECO:0007669"/>
    <property type="project" value="UniProtKB-SubCell"/>
</dbReference>
<gene>
    <name evidence="8" type="primary">MBOAT2</name>
    <name evidence="8" type="ORF">AVEN_17481_1</name>
</gene>
<proteinExistence type="predicted"/>
<evidence type="ECO:0000256" key="3">
    <source>
        <dbReference type="ARBA" id="ARBA00022692"/>
    </source>
</evidence>
<evidence type="ECO:0000256" key="1">
    <source>
        <dbReference type="ARBA" id="ARBA00004141"/>
    </source>
</evidence>
<dbReference type="InterPro" id="IPR004299">
    <property type="entry name" value="MBOAT_fam"/>
</dbReference>
<dbReference type="Proteomes" id="UP000499080">
    <property type="component" value="Unassembled WGS sequence"/>
</dbReference>
<comment type="caution">
    <text evidence="8">The sequence shown here is derived from an EMBL/GenBank/DDBJ whole genome shotgun (WGS) entry which is preliminary data.</text>
</comment>
<keyword evidence="4 7" id="KW-1133">Transmembrane helix</keyword>
<dbReference type="AlphaFoldDB" id="A0A4Y2R5T0"/>
<dbReference type="EMBL" id="BGPR01015908">
    <property type="protein sequence ID" value="GBN71082.1"/>
    <property type="molecule type" value="Genomic_DNA"/>
</dbReference>
<feature type="transmembrane region" description="Helical" evidence="7">
    <location>
        <begin position="165"/>
        <end position="185"/>
    </location>
</feature>
<evidence type="ECO:0000256" key="7">
    <source>
        <dbReference type="SAM" id="Phobius"/>
    </source>
</evidence>
<keyword evidence="6 8" id="KW-0012">Acyltransferase</keyword>
<comment type="subcellular location">
    <subcellularLocation>
        <location evidence="1">Membrane</location>
        <topology evidence="1">Multi-pass membrane protein</topology>
    </subcellularLocation>
</comment>
<protein>
    <submittedName>
        <fullName evidence="8">Lysophospholipid acyltransferase 2</fullName>
    </submittedName>
</protein>
<organism evidence="8 9">
    <name type="scientific">Araneus ventricosus</name>
    <name type="common">Orbweaver spider</name>
    <name type="synonym">Epeira ventricosa</name>
    <dbReference type="NCBI Taxonomy" id="182803"/>
    <lineage>
        <taxon>Eukaryota</taxon>
        <taxon>Metazoa</taxon>
        <taxon>Ecdysozoa</taxon>
        <taxon>Arthropoda</taxon>
        <taxon>Chelicerata</taxon>
        <taxon>Arachnida</taxon>
        <taxon>Araneae</taxon>
        <taxon>Araneomorphae</taxon>
        <taxon>Entelegynae</taxon>
        <taxon>Araneoidea</taxon>
        <taxon>Araneidae</taxon>
        <taxon>Araneus</taxon>
    </lineage>
</organism>
<dbReference type="Pfam" id="PF03062">
    <property type="entry name" value="MBOAT"/>
    <property type="match status" value="1"/>
</dbReference>
<keyword evidence="3 7" id="KW-0812">Transmembrane</keyword>
<feature type="transmembrane region" description="Helical" evidence="7">
    <location>
        <begin position="125"/>
        <end position="145"/>
    </location>
</feature>
<keyword evidence="9" id="KW-1185">Reference proteome</keyword>
<name>A0A4Y2R5T0_ARAVE</name>